<feature type="domain" description="B box-type" evidence="11">
    <location>
        <begin position="158"/>
        <end position="199"/>
    </location>
</feature>
<proteinExistence type="inferred from homology"/>
<dbReference type="AlphaFoldDB" id="A0A6J0TGG7"/>
<gene>
    <name evidence="13" type="primary">TRIM56</name>
</gene>
<sequence>MAAKAPSLAEALTSGFLTCSVCLERLRQPKILPCLHTYCHPCLKKLAAGRKKDLQCPECRQSVPLPPGGVDGLKTNFFINGLLDLVCPAGKAQPTCSPCRLIGQSANRVAVSRCLDCADDLCQACTGGHHCSRLTHAHCVVDMESYLSGEYNEEIRKRQASRCKEHAGEELRFFCTPCAAPLCRECRLGPHLQHPCLSLAEAAEARRPIIAGLLVGVEETVQRIQRGRASLEEELRVLEAHGVAVREAVERTCSRVVAQLLAQQEEVLAQLSEGLAERKKAAEVLRSELEFQEQVASSTVAFAQKVLSLGREPEIVSLEQLISERLRQLQDFSWEPLAIRLPQLEICSDLQSSRSLLHLTFREGKQALRRPEEEKDQKEKAREGKEREERATNGGARKQQQPVPLLGPEPQALPSPFVTSRETLGPEGPPGGGPGSRVEAPLPPPKGTEAPPLLPKPTFLCSFWAKTSTDKKRPRVTGLCPYGCGEILVADEQNRKLKRFSLQGDFKGTVPVPSEVAPFSVAAVGSKVAFTAGSQLYLLNGEGALVWQKALKRGQASHALTAVGGDRLAVSVARHLEVYNLEGRLVERIVPEGTQERCLVFLASRKQGFVGSDWYRQSVVLFGGEGDLVAECRKEQLSECQPGAVCVDAVGTVYVVLREQNKVVAFSEKGEVLGPFLTADNSLDRPRVATVAGDGRFVVALSNGTVHVFKIRYQRKSR</sequence>
<evidence type="ECO:0000256" key="8">
    <source>
        <dbReference type="SAM" id="Coils"/>
    </source>
</evidence>
<dbReference type="RefSeq" id="XP_020646150.2">
    <property type="nucleotide sequence ID" value="XM_020790491.2"/>
</dbReference>
<feature type="compositionally biased region" description="Basic and acidic residues" evidence="9">
    <location>
        <begin position="367"/>
        <end position="391"/>
    </location>
</feature>
<dbReference type="InterPro" id="IPR047153">
    <property type="entry name" value="TRIM45/56/19-like"/>
</dbReference>
<dbReference type="EC" id="2.3.2.27" evidence="3"/>
<dbReference type="InterPro" id="IPR000315">
    <property type="entry name" value="Znf_B-box"/>
</dbReference>
<evidence type="ECO:0000256" key="6">
    <source>
        <dbReference type="ARBA" id="ARBA00022833"/>
    </source>
</evidence>
<dbReference type="GO" id="GO:0045087">
    <property type="term" value="P:innate immune response"/>
    <property type="evidence" value="ECO:0007669"/>
    <property type="project" value="TreeGrafter"/>
</dbReference>
<organism evidence="12 13">
    <name type="scientific">Pogona vitticeps</name>
    <name type="common">central bearded dragon</name>
    <dbReference type="NCBI Taxonomy" id="103695"/>
    <lineage>
        <taxon>Eukaryota</taxon>
        <taxon>Metazoa</taxon>
        <taxon>Chordata</taxon>
        <taxon>Craniata</taxon>
        <taxon>Vertebrata</taxon>
        <taxon>Euteleostomi</taxon>
        <taxon>Lepidosauria</taxon>
        <taxon>Squamata</taxon>
        <taxon>Bifurcata</taxon>
        <taxon>Unidentata</taxon>
        <taxon>Episquamata</taxon>
        <taxon>Toxicofera</taxon>
        <taxon>Iguania</taxon>
        <taxon>Acrodonta</taxon>
        <taxon>Agamidae</taxon>
        <taxon>Amphibolurinae</taxon>
        <taxon>Pogona</taxon>
    </lineage>
</organism>
<feature type="coiled-coil region" evidence="8">
    <location>
        <begin position="214"/>
        <end position="241"/>
    </location>
</feature>
<keyword evidence="5 7" id="KW-0863">Zinc-finger</keyword>
<evidence type="ECO:0000256" key="9">
    <source>
        <dbReference type="SAM" id="MobiDB-lite"/>
    </source>
</evidence>
<evidence type="ECO:0000313" key="12">
    <source>
        <dbReference type="Proteomes" id="UP001652642"/>
    </source>
</evidence>
<dbReference type="PROSITE" id="PS00518">
    <property type="entry name" value="ZF_RING_1"/>
    <property type="match status" value="1"/>
</dbReference>
<dbReference type="SUPFAM" id="SSF57845">
    <property type="entry name" value="B-box zinc-binding domain"/>
    <property type="match status" value="1"/>
</dbReference>
<protein>
    <recommendedName>
        <fullName evidence="3">RING-type E3 ubiquitin transferase</fullName>
        <ecNumber evidence="3">2.3.2.27</ecNumber>
    </recommendedName>
</protein>
<dbReference type="Pfam" id="PF00097">
    <property type="entry name" value="zf-C3HC4"/>
    <property type="match status" value="1"/>
</dbReference>
<evidence type="ECO:0000256" key="7">
    <source>
        <dbReference type="PROSITE-ProRule" id="PRU00024"/>
    </source>
</evidence>
<dbReference type="Pfam" id="PF00643">
    <property type="entry name" value="zf-B_box"/>
    <property type="match status" value="1"/>
</dbReference>
<dbReference type="Proteomes" id="UP001652642">
    <property type="component" value="Chromosome 6"/>
</dbReference>
<dbReference type="PANTHER" id="PTHR25462:SF299">
    <property type="entry name" value="E3 UBIQUITIN-PROTEIN LIGASE TRIM56"/>
    <property type="match status" value="1"/>
</dbReference>
<reference evidence="13" key="1">
    <citation type="submission" date="2025-08" db="UniProtKB">
        <authorList>
            <consortium name="RefSeq"/>
        </authorList>
    </citation>
    <scope>IDENTIFICATION</scope>
</reference>
<dbReference type="InterPro" id="IPR013083">
    <property type="entry name" value="Znf_RING/FYVE/PHD"/>
</dbReference>
<dbReference type="PANTHER" id="PTHR25462">
    <property type="entry name" value="BONUS, ISOFORM C-RELATED"/>
    <property type="match status" value="1"/>
</dbReference>
<evidence type="ECO:0000256" key="2">
    <source>
        <dbReference type="ARBA" id="ARBA00008518"/>
    </source>
</evidence>
<dbReference type="GO" id="GO:0061630">
    <property type="term" value="F:ubiquitin protein ligase activity"/>
    <property type="evidence" value="ECO:0007669"/>
    <property type="project" value="UniProtKB-EC"/>
</dbReference>
<feature type="domain" description="RING-type" evidence="10">
    <location>
        <begin position="19"/>
        <end position="60"/>
    </location>
</feature>
<dbReference type="InterPro" id="IPR018957">
    <property type="entry name" value="Znf_C3HC4_RING-type"/>
</dbReference>
<dbReference type="SMART" id="SM00184">
    <property type="entry name" value="RING"/>
    <property type="match status" value="1"/>
</dbReference>
<name>A0A6J0TGG7_9SAUR</name>
<dbReference type="Gene3D" id="2.120.10.30">
    <property type="entry name" value="TolB, C-terminal domain"/>
    <property type="match status" value="1"/>
</dbReference>
<dbReference type="InterPro" id="IPR011042">
    <property type="entry name" value="6-blade_b-propeller_TolB-like"/>
</dbReference>
<feature type="region of interest" description="Disordered" evidence="9">
    <location>
        <begin position="367"/>
        <end position="453"/>
    </location>
</feature>
<dbReference type="Gene3D" id="3.30.40.10">
    <property type="entry name" value="Zinc/RING finger domain, C3HC4 (zinc finger)"/>
    <property type="match status" value="1"/>
</dbReference>
<dbReference type="GO" id="GO:0060340">
    <property type="term" value="P:positive regulation of type I interferon-mediated signaling pathway"/>
    <property type="evidence" value="ECO:0007669"/>
    <property type="project" value="TreeGrafter"/>
</dbReference>
<evidence type="ECO:0000313" key="13">
    <source>
        <dbReference type="RefSeq" id="XP_020646150.2"/>
    </source>
</evidence>
<comment type="similarity">
    <text evidence="2">Belongs to the TRIM/RBCC family.</text>
</comment>
<dbReference type="CTD" id="81844"/>
<keyword evidence="6" id="KW-0862">Zinc</keyword>
<evidence type="ECO:0000259" key="11">
    <source>
        <dbReference type="PROSITE" id="PS50119"/>
    </source>
</evidence>
<keyword evidence="12" id="KW-1185">Reference proteome</keyword>
<keyword evidence="4" id="KW-0479">Metal-binding</keyword>
<dbReference type="GeneID" id="110077439"/>
<comment type="catalytic activity">
    <reaction evidence="1">
        <text>S-ubiquitinyl-[E2 ubiquitin-conjugating enzyme]-L-cysteine + [acceptor protein]-L-lysine = [E2 ubiquitin-conjugating enzyme]-L-cysteine + N(6)-ubiquitinyl-[acceptor protein]-L-lysine.</text>
        <dbReference type="EC" id="2.3.2.27"/>
    </reaction>
</comment>
<dbReference type="SUPFAM" id="SSF101898">
    <property type="entry name" value="NHL repeat"/>
    <property type="match status" value="1"/>
</dbReference>
<dbReference type="InterPro" id="IPR001841">
    <property type="entry name" value="Znf_RING"/>
</dbReference>
<dbReference type="SMART" id="SM00336">
    <property type="entry name" value="BBOX"/>
    <property type="match status" value="1"/>
</dbReference>
<evidence type="ECO:0000256" key="3">
    <source>
        <dbReference type="ARBA" id="ARBA00012483"/>
    </source>
</evidence>
<dbReference type="GO" id="GO:0005654">
    <property type="term" value="C:nucleoplasm"/>
    <property type="evidence" value="ECO:0007669"/>
    <property type="project" value="TreeGrafter"/>
</dbReference>
<dbReference type="Gene3D" id="3.30.160.60">
    <property type="entry name" value="Classic Zinc Finger"/>
    <property type="match status" value="1"/>
</dbReference>
<evidence type="ECO:0000256" key="5">
    <source>
        <dbReference type="ARBA" id="ARBA00022771"/>
    </source>
</evidence>
<dbReference type="PROSITE" id="PS50089">
    <property type="entry name" value="ZF_RING_2"/>
    <property type="match status" value="1"/>
</dbReference>
<accession>A0A6J0TGG7</accession>
<dbReference type="GO" id="GO:0008270">
    <property type="term" value="F:zinc ion binding"/>
    <property type="evidence" value="ECO:0007669"/>
    <property type="project" value="UniProtKB-KW"/>
</dbReference>
<keyword evidence="8" id="KW-0175">Coiled coil</keyword>
<dbReference type="SUPFAM" id="SSF57850">
    <property type="entry name" value="RING/U-box"/>
    <property type="match status" value="1"/>
</dbReference>
<evidence type="ECO:0000256" key="1">
    <source>
        <dbReference type="ARBA" id="ARBA00000900"/>
    </source>
</evidence>
<evidence type="ECO:0000259" key="10">
    <source>
        <dbReference type="PROSITE" id="PS50089"/>
    </source>
</evidence>
<dbReference type="PROSITE" id="PS50119">
    <property type="entry name" value="ZF_BBOX"/>
    <property type="match status" value="1"/>
</dbReference>
<evidence type="ECO:0000256" key="4">
    <source>
        <dbReference type="ARBA" id="ARBA00022723"/>
    </source>
</evidence>
<dbReference type="InterPro" id="IPR017907">
    <property type="entry name" value="Znf_RING_CS"/>
</dbReference>